<name>A0A151ZBB1_TIELA</name>
<dbReference type="Proteomes" id="UP000076078">
    <property type="component" value="Unassembled WGS sequence"/>
</dbReference>
<proteinExistence type="predicted"/>
<dbReference type="EMBL" id="LODT01000035">
    <property type="protein sequence ID" value="KYQ91228.1"/>
    <property type="molecule type" value="Genomic_DNA"/>
</dbReference>
<sequence length="443" mass="50472">MMRYSLLVLIVLIFGLTNAFNYQFFHLSDVHYSSAVNSQTYNQSTMCIPPALYEEMKKMEVDDHHDIIKSTKSSIFNNTASGLYGRYGCDTNSQLLQSTIQQMKIINPTPDFIIYTGDSVGHSLPQGLWQESQTTFVKTVQSEFSQQDTIFIPSIGNNDVFPDYNSQCSDQNLQYLTTLWSEWIPSDQVQNFSISGSLVFNPVPGLTVISLNTVLYSVKNTNSFQNAQDPCGQFAWLEYQLQVARQNNQYVYIIGHIFPGLDPFYLQTTWKVPFITSFFNILSNYEDVLKSGFFGHIHRDEFRSVFISNFTTGYFPMFIGSSITPVYINNPSVKIFSYEASTANVTDFTAYYADIYISNLLGSMTWKYEYSFVNDYLSTSIGIDGTVLNDFVDVMQANDNIYDAYDDHRTSNYLSDNTVNLCLAQSLTVDSFNDCLNYYATIS</sequence>
<keyword evidence="1" id="KW-0378">Hydrolase</keyword>
<evidence type="ECO:0000313" key="5">
    <source>
        <dbReference type="EMBL" id="KYQ91228.1"/>
    </source>
</evidence>
<dbReference type="AlphaFoldDB" id="A0A151ZBB1"/>
<evidence type="ECO:0000256" key="2">
    <source>
        <dbReference type="ARBA" id="ARBA00023180"/>
    </source>
</evidence>
<evidence type="ECO:0000313" key="6">
    <source>
        <dbReference type="Proteomes" id="UP000076078"/>
    </source>
</evidence>
<comment type="caution">
    <text evidence="5">The sequence shown here is derived from an EMBL/GenBank/DDBJ whole genome shotgun (WGS) entry which is preliminary data.</text>
</comment>
<evidence type="ECO:0000256" key="1">
    <source>
        <dbReference type="ARBA" id="ARBA00022801"/>
    </source>
</evidence>
<dbReference type="Gene3D" id="3.60.21.10">
    <property type="match status" value="1"/>
</dbReference>
<dbReference type="Pfam" id="PF00149">
    <property type="entry name" value="Metallophos"/>
    <property type="match status" value="1"/>
</dbReference>
<organism evidence="5 6">
    <name type="scientific">Tieghemostelium lacteum</name>
    <name type="common">Slime mold</name>
    <name type="synonym">Dictyostelium lacteum</name>
    <dbReference type="NCBI Taxonomy" id="361077"/>
    <lineage>
        <taxon>Eukaryota</taxon>
        <taxon>Amoebozoa</taxon>
        <taxon>Evosea</taxon>
        <taxon>Eumycetozoa</taxon>
        <taxon>Dictyostelia</taxon>
        <taxon>Dictyosteliales</taxon>
        <taxon>Raperosteliaceae</taxon>
        <taxon>Tieghemostelium</taxon>
    </lineage>
</organism>
<dbReference type="InterPro" id="IPR004843">
    <property type="entry name" value="Calcineurin-like_PHP"/>
</dbReference>
<feature type="domain" description="Calcineurin-like phosphoesterase" evidence="4">
    <location>
        <begin position="24"/>
        <end position="299"/>
    </location>
</feature>
<dbReference type="OMA" id="HFDPFHD"/>
<dbReference type="InParanoid" id="A0A151ZBB1"/>
<dbReference type="PANTHER" id="PTHR10340:SF53">
    <property type="entry name" value="SPHINGOMYELINASE PHOSPHODIESTERASE D"/>
    <property type="match status" value="1"/>
</dbReference>
<keyword evidence="2" id="KW-0325">Glycoprotein</keyword>
<dbReference type="STRING" id="361077.A0A151ZBB1"/>
<keyword evidence="6" id="KW-1185">Reference proteome</keyword>
<evidence type="ECO:0000259" key="4">
    <source>
        <dbReference type="Pfam" id="PF00149"/>
    </source>
</evidence>
<dbReference type="CDD" id="cd00842">
    <property type="entry name" value="MPP_ASMase"/>
    <property type="match status" value="1"/>
</dbReference>
<dbReference type="OrthoDB" id="348678at2759"/>
<evidence type="ECO:0000256" key="3">
    <source>
        <dbReference type="SAM" id="SignalP"/>
    </source>
</evidence>
<feature type="signal peptide" evidence="3">
    <location>
        <begin position="1"/>
        <end position="19"/>
    </location>
</feature>
<dbReference type="InterPro" id="IPR041805">
    <property type="entry name" value="ASMase/PPN1_MPP"/>
</dbReference>
<dbReference type="SUPFAM" id="SSF56300">
    <property type="entry name" value="Metallo-dependent phosphatases"/>
    <property type="match status" value="1"/>
</dbReference>
<gene>
    <name evidence="5" type="ORF">DLAC_08154</name>
</gene>
<dbReference type="PANTHER" id="PTHR10340">
    <property type="entry name" value="SPHINGOMYELIN PHOSPHODIESTERASE"/>
    <property type="match status" value="1"/>
</dbReference>
<feature type="chain" id="PRO_5007593092" evidence="3">
    <location>
        <begin position="20"/>
        <end position="443"/>
    </location>
</feature>
<dbReference type="GO" id="GO:0005615">
    <property type="term" value="C:extracellular space"/>
    <property type="evidence" value="ECO:0007669"/>
    <property type="project" value="TreeGrafter"/>
</dbReference>
<reference evidence="5 6" key="1">
    <citation type="submission" date="2015-12" db="EMBL/GenBank/DDBJ databases">
        <title>Dictyostelia acquired genes for synthesis and detection of signals that induce cell-type specialization by lateral gene transfer from prokaryotes.</title>
        <authorList>
            <person name="Gloeckner G."/>
            <person name="Schaap P."/>
        </authorList>
    </citation>
    <scope>NUCLEOTIDE SEQUENCE [LARGE SCALE GENOMIC DNA]</scope>
    <source>
        <strain evidence="5 6">TK</strain>
    </source>
</reference>
<dbReference type="InterPro" id="IPR029052">
    <property type="entry name" value="Metallo-depent_PP-like"/>
</dbReference>
<protein>
    <submittedName>
        <fullName evidence="5">Putative sphingomyelinase</fullName>
    </submittedName>
</protein>
<dbReference type="GO" id="GO:0008081">
    <property type="term" value="F:phosphoric diester hydrolase activity"/>
    <property type="evidence" value="ECO:0007669"/>
    <property type="project" value="TreeGrafter"/>
</dbReference>
<keyword evidence="3" id="KW-0732">Signal</keyword>
<accession>A0A151ZBB1</accession>